<dbReference type="InterPro" id="IPR001789">
    <property type="entry name" value="Sig_transdc_resp-reg_receiver"/>
</dbReference>
<evidence type="ECO:0000313" key="4">
    <source>
        <dbReference type="Proteomes" id="UP000008634"/>
    </source>
</evidence>
<dbReference type="SMART" id="SM00448">
    <property type="entry name" value="REC"/>
    <property type="match status" value="1"/>
</dbReference>
<evidence type="ECO:0000256" key="1">
    <source>
        <dbReference type="PROSITE-ProRule" id="PRU00169"/>
    </source>
</evidence>
<dbReference type="SUPFAM" id="SSF52172">
    <property type="entry name" value="CheY-like"/>
    <property type="match status" value="1"/>
</dbReference>
<dbReference type="Proteomes" id="UP000008634">
    <property type="component" value="Chromosome"/>
</dbReference>
<dbReference type="EMBL" id="CP002453">
    <property type="protein sequence ID" value="ADV50832.1"/>
    <property type="molecule type" value="Genomic_DNA"/>
</dbReference>
<dbReference type="Gene3D" id="3.40.50.2300">
    <property type="match status" value="1"/>
</dbReference>
<evidence type="ECO:0000259" key="2">
    <source>
        <dbReference type="PROSITE" id="PS50110"/>
    </source>
</evidence>
<gene>
    <name evidence="3" type="ordered locus">Celal_3571</name>
</gene>
<dbReference type="STRING" id="688270.Celal_3571"/>
<dbReference type="InterPro" id="IPR052893">
    <property type="entry name" value="TCS_response_regulator"/>
</dbReference>
<dbReference type="OrthoDB" id="7631574at2"/>
<dbReference type="Pfam" id="PF00072">
    <property type="entry name" value="Response_reg"/>
    <property type="match status" value="1"/>
</dbReference>
<dbReference type="RefSeq" id="WP_013552283.1">
    <property type="nucleotide sequence ID" value="NC_014934.1"/>
</dbReference>
<feature type="domain" description="Response regulatory" evidence="2">
    <location>
        <begin position="7"/>
        <end position="128"/>
    </location>
</feature>
<keyword evidence="1" id="KW-0597">Phosphoprotein</keyword>
<accession>E6X8H6</accession>
<dbReference type="AlphaFoldDB" id="E6X8H6"/>
<dbReference type="HOGENOM" id="CLU_000445_69_17_10"/>
<dbReference type="InterPro" id="IPR011006">
    <property type="entry name" value="CheY-like_superfamily"/>
</dbReference>
<dbReference type="PROSITE" id="PS50110">
    <property type="entry name" value="RESPONSE_REGULATORY"/>
    <property type="match status" value="1"/>
</dbReference>
<name>E6X8H6_CELAD</name>
<evidence type="ECO:0000313" key="3">
    <source>
        <dbReference type="EMBL" id="ADV50832.1"/>
    </source>
</evidence>
<keyword evidence="4" id="KW-1185">Reference proteome</keyword>
<organism evidence="3 4">
    <name type="scientific">Cellulophaga algicola (strain DSM 14237 / IC166 / ACAM 630)</name>
    <dbReference type="NCBI Taxonomy" id="688270"/>
    <lineage>
        <taxon>Bacteria</taxon>
        <taxon>Pseudomonadati</taxon>
        <taxon>Bacteroidota</taxon>
        <taxon>Flavobacteriia</taxon>
        <taxon>Flavobacteriales</taxon>
        <taxon>Flavobacteriaceae</taxon>
        <taxon>Cellulophaga</taxon>
    </lineage>
</organism>
<dbReference type="eggNOG" id="COG2197">
    <property type="taxonomic scope" value="Bacteria"/>
</dbReference>
<dbReference type="GO" id="GO:0000160">
    <property type="term" value="P:phosphorelay signal transduction system"/>
    <property type="evidence" value="ECO:0007669"/>
    <property type="project" value="InterPro"/>
</dbReference>
<protein>
    <submittedName>
        <fullName evidence="3">Response regulator receiver protein</fullName>
    </submittedName>
</protein>
<reference evidence="3 4" key="1">
    <citation type="journal article" date="2010" name="Stand. Genomic Sci.">
        <title>Complete genome sequence of Cellulophaga algicola type strain (IC166).</title>
        <authorList>
            <person name="Abt B."/>
            <person name="Lu M."/>
            <person name="Misra M."/>
            <person name="Han C."/>
            <person name="Nolan M."/>
            <person name="Lucas S."/>
            <person name="Hammon N."/>
            <person name="Deshpande S."/>
            <person name="Cheng J.F."/>
            <person name="Tapia R."/>
            <person name="Goodwin L."/>
            <person name="Pitluck S."/>
            <person name="Liolios K."/>
            <person name="Pagani I."/>
            <person name="Ivanova N."/>
            <person name="Mavromatis K."/>
            <person name="Ovchinikova G."/>
            <person name="Pati A."/>
            <person name="Chen A."/>
            <person name="Palaniappan K."/>
            <person name="Land M."/>
            <person name="Hauser L."/>
            <person name="Chang Y.J."/>
            <person name="Jeffries C.D."/>
            <person name="Detter J.C."/>
            <person name="Brambilla E."/>
            <person name="Rohde M."/>
            <person name="Tindall B.J."/>
            <person name="Goker M."/>
            <person name="Woyke T."/>
            <person name="Bristow J."/>
            <person name="Eisen J.A."/>
            <person name="Markowitz V."/>
            <person name="Hugenholtz P."/>
            <person name="Kyrpides N.C."/>
            <person name="Klenk H.P."/>
            <person name="Lapidus A."/>
        </authorList>
    </citation>
    <scope>NUCLEOTIDE SEQUENCE [LARGE SCALE GENOMIC DNA]</scope>
    <source>
        <strain evidence="4">DSM 14237 / IC166 / ACAM 630</strain>
    </source>
</reference>
<feature type="modified residue" description="4-aspartylphosphate" evidence="1">
    <location>
        <position position="61"/>
    </location>
</feature>
<dbReference type="PANTHER" id="PTHR44520">
    <property type="entry name" value="RESPONSE REGULATOR RCP1-RELATED"/>
    <property type="match status" value="1"/>
</dbReference>
<dbReference type="PANTHER" id="PTHR44520:SF2">
    <property type="entry name" value="RESPONSE REGULATOR RCP1"/>
    <property type="match status" value="1"/>
</dbReference>
<proteinExistence type="predicted"/>
<sequence length="148" mass="17337">MTDSKFNLWLVDDDEDDRAFFIEGLESLNVNFELEEFINGKEAVSFFEENVSVIPDMIFLDLNMPIMNGIECLDYIRTHERLKNVIIAMYSTSSSGQDIQCCYEKGANLYIIKPNRFQDLKNCMKKILSMNWPDFLCNFKKEDFILKA</sequence>
<dbReference type="KEGG" id="cao:Celal_3571"/>